<keyword evidence="1" id="KW-0732">Signal</keyword>
<dbReference type="Pfam" id="PF07501">
    <property type="entry name" value="G5"/>
    <property type="match status" value="1"/>
</dbReference>
<dbReference type="InterPro" id="IPR011055">
    <property type="entry name" value="Dup_hybrid_motif"/>
</dbReference>
<evidence type="ECO:0000259" key="2">
    <source>
        <dbReference type="PROSITE" id="PS51109"/>
    </source>
</evidence>
<dbReference type="PROSITE" id="PS51109">
    <property type="entry name" value="G5"/>
    <property type="match status" value="1"/>
</dbReference>
<gene>
    <name evidence="3" type="ORF">J2S10_004203</name>
</gene>
<evidence type="ECO:0000313" key="4">
    <source>
        <dbReference type="Proteomes" id="UP001224122"/>
    </source>
</evidence>
<dbReference type="Proteomes" id="UP001224122">
    <property type="component" value="Unassembled WGS sequence"/>
</dbReference>
<evidence type="ECO:0000256" key="1">
    <source>
        <dbReference type="ARBA" id="ARBA00022729"/>
    </source>
</evidence>
<dbReference type="PANTHER" id="PTHR21666">
    <property type="entry name" value="PEPTIDASE-RELATED"/>
    <property type="match status" value="1"/>
</dbReference>
<dbReference type="PANTHER" id="PTHR21666:SF270">
    <property type="entry name" value="MUREIN HYDROLASE ACTIVATOR ENVC"/>
    <property type="match status" value="1"/>
</dbReference>
<proteinExistence type="predicted"/>
<organism evidence="3 4">
    <name type="scientific">Neobacillus ginsengisoli</name>
    <dbReference type="NCBI Taxonomy" id="904295"/>
    <lineage>
        <taxon>Bacteria</taxon>
        <taxon>Bacillati</taxon>
        <taxon>Bacillota</taxon>
        <taxon>Bacilli</taxon>
        <taxon>Bacillales</taxon>
        <taxon>Bacillaceae</taxon>
        <taxon>Neobacillus</taxon>
    </lineage>
</organism>
<dbReference type="InterPro" id="IPR011098">
    <property type="entry name" value="G5_dom"/>
</dbReference>
<sequence length="183" mass="19464">MKQVGQNGSKDVTYHISEQNGTTVMKDAISEQVLVPSINQIIVNGTRAISSRGEGTFAWPTAGGYVSSPMGFRWGKMHKGIDIARPSNPTIKAADNGIVVSAGWDNGGYGNMIVIDHQNGFQTIYGHLASISVRAGQSVEKGSSIGIMGQTGDATGVHLHFEVHKNGGLQNRFLISNNKNKGL</sequence>
<dbReference type="Gene3D" id="2.70.70.10">
    <property type="entry name" value="Glucose Permease (Domain IIA)"/>
    <property type="match status" value="1"/>
</dbReference>
<accession>A0ABT9Y077</accession>
<dbReference type="SUPFAM" id="SSF51261">
    <property type="entry name" value="Duplicated hybrid motif"/>
    <property type="match status" value="1"/>
</dbReference>
<protein>
    <submittedName>
        <fullName evidence="3">Murein DD-endopeptidase MepM/ murein hydrolase activator NlpD</fullName>
    </submittedName>
</protein>
<dbReference type="Pfam" id="PF01551">
    <property type="entry name" value="Peptidase_M23"/>
    <property type="match status" value="1"/>
</dbReference>
<feature type="domain" description="G5" evidence="2">
    <location>
        <begin position="1"/>
        <end position="48"/>
    </location>
</feature>
<dbReference type="EMBL" id="JAUSTW010000007">
    <property type="protein sequence ID" value="MDQ0201001.1"/>
    <property type="molecule type" value="Genomic_DNA"/>
</dbReference>
<dbReference type="InterPro" id="IPR050570">
    <property type="entry name" value="Cell_wall_metabolism_enzyme"/>
</dbReference>
<keyword evidence="3" id="KW-0378">Hydrolase</keyword>
<dbReference type="RefSeq" id="WP_307411751.1">
    <property type="nucleotide sequence ID" value="NZ_JAUSTW010000007.1"/>
</dbReference>
<keyword evidence="4" id="KW-1185">Reference proteome</keyword>
<dbReference type="InterPro" id="IPR016047">
    <property type="entry name" value="M23ase_b-sheet_dom"/>
</dbReference>
<evidence type="ECO:0000313" key="3">
    <source>
        <dbReference type="EMBL" id="MDQ0201001.1"/>
    </source>
</evidence>
<name>A0ABT9Y077_9BACI</name>
<reference evidence="3 4" key="1">
    <citation type="submission" date="2023-07" db="EMBL/GenBank/DDBJ databases">
        <title>Genomic Encyclopedia of Type Strains, Phase IV (KMG-IV): sequencing the most valuable type-strain genomes for metagenomic binning, comparative biology and taxonomic classification.</title>
        <authorList>
            <person name="Goeker M."/>
        </authorList>
    </citation>
    <scope>NUCLEOTIDE SEQUENCE [LARGE SCALE GENOMIC DNA]</scope>
    <source>
        <strain evidence="3 4">DSM 27594</strain>
    </source>
</reference>
<dbReference type="GO" id="GO:0016787">
    <property type="term" value="F:hydrolase activity"/>
    <property type="evidence" value="ECO:0007669"/>
    <property type="project" value="UniProtKB-KW"/>
</dbReference>
<dbReference type="Gene3D" id="2.20.230.10">
    <property type="entry name" value="Resuscitation-promoting factor rpfb"/>
    <property type="match status" value="1"/>
</dbReference>
<dbReference type="CDD" id="cd12797">
    <property type="entry name" value="M23_peptidase"/>
    <property type="match status" value="1"/>
</dbReference>
<comment type="caution">
    <text evidence="3">The sequence shown here is derived from an EMBL/GenBank/DDBJ whole genome shotgun (WGS) entry which is preliminary data.</text>
</comment>